<feature type="region of interest" description="Disordered" evidence="1">
    <location>
        <begin position="234"/>
        <end position="258"/>
    </location>
</feature>
<name>A0A6G0WPP9_APHCR</name>
<comment type="caution">
    <text evidence="2">The sequence shown here is derived from an EMBL/GenBank/DDBJ whole genome shotgun (WGS) entry which is preliminary data.</text>
</comment>
<gene>
    <name evidence="2" type="ORF">FWK35_00028959</name>
</gene>
<dbReference type="PANTHER" id="PTHR10773">
    <property type="entry name" value="DNA-DIRECTED RNA POLYMERASES I, II, AND III SUBUNIT RPABC2"/>
    <property type="match status" value="1"/>
</dbReference>
<dbReference type="AlphaFoldDB" id="A0A6G0WPP9"/>
<accession>A0A6G0WPP9</accession>
<dbReference type="OrthoDB" id="8037483at2759"/>
<dbReference type="EMBL" id="VUJU01008535">
    <property type="protein sequence ID" value="KAF0729362.1"/>
    <property type="molecule type" value="Genomic_DNA"/>
</dbReference>
<proteinExistence type="predicted"/>
<reference evidence="2 3" key="1">
    <citation type="submission" date="2019-08" db="EMBL/GenBank/DDBJ databases">
        <title>Whole genome of Aphis craccivora.</title>
        <authorList>
            <person name="Voronova N.V."/>
            <person name="Shulinski R.S."/>
            <person name="Bandarenka Y.V."/>
            <person name="Zhorov D.G."/>
            <person name="Warner D."/>
        </authorList>
    </citation>
    <scope>NUCLEOTIDE SEQUENCE [LARGE SCALE GENOMIC DNA]</scope>
    <source>
        <strain evidence="2">180601</strain>
        <tissue evidence="2">Whole Body</tissue>
    </source>
</reference>
<protein>
    <submittedName>
        <fullName evidence="2">Uncharacterized protein</fullName>
    </submittedName>
</protein>
<sequence length="258" mass="30342">MACDRLITLNSNQDKPELSVALKVHQDMKKEDKLISKENPQHQTFTFDLQQCLPTPVITSSLAYKRQLWTYNLTIHNCNSNQAFCYLWNETLANRGANEMGSCLYKYLLNLPSEIKHVTMYSETCHTHMESDIDHSVIEKKKKYNGQIEHPHDWATLIRQCGKKILCKSLTWRHQILKTILFFLNLREKKDIMDLLPYISPVYKQFYMNIKTKSPIKNTYYPVTAEDDDEMNEQFPVPVNFEPNPKSTESTKSKKYHK</sequence>
<keyword evidence="3" id="KW-1185">Reference proteome</keyword>
<evidence type="ECO:0000313" key="3">
    <source>
        <dbReference type="Proteomes" id="UP000478052"/>
    </source>
</evidence>
<dbReference type="PANTHER" id="PTHR10773:SF19">
    <property type="match status" value="1"/>
</dbReference>
<evidence type="ECO:0000313" key="2">
    <source>
        <dbReference type="EMBL" id="KAF0729362.1"/>
    </source>
</evidence>
<evidence type="ECO:0000256" key="1">
    <source>
        <dbReference type="SAM" id="MobiDB-lite"/>
    </source>
</evidence>
<dbReference type="Proteomes" id="UP000478052">
    <property type="component" value="Unassembled WGS sequence"/>
</dbReference>
<organism evidence="2 3">
    <name type="scientific">Aphis craccivora</name>
    <name type="common">Cowpea aphid</name>
    <dbReference type="NCBI Taxonomy" id="307492"/>
    <lineage>
        <taxon>Eukaryota</taxon>
        <taxon>Metazoa</taxon>
        <taxon>Ecdysozoa</taxon>
        <taxon>Arthropoda</taxon>
        <taxon>Hexapoda</taxon>
        <taxon>Insecta</taxon>
        <taxon>Pterygota</taxon>
        <taxon>Neoptera</taxon>
        <taxon>Paraneoptera</taxon>
        <taxon>Hemiptera</taxon>
        <taxon>Sternorrhyncha</taxon>
        <taxon>Aphidomorpha</taxon>
        <taxon>Aphidoidea</taxon>
        <taxon>Aphididae</taxon>
        <taxon>Aphidini</taxon>
        <taxon>Aphis</taxon>
        <taxon>Aphis</taxon>
    </lineage>
</organism>